<dbReference type="CDD" id="cd00093">
    <property type="entry name" value="HTH_XRE"/>
    <property type="match status" value="1"/>
</dbReference>
<dbReference type="GO" id="GO:0003677">
    <property type="term" value="F:DNA binding"/>
    <property type="evidence" value="ECO:0007669"/>
    <property type="project" value="UniProtKB-KW"/>
</dbReference>
<feature type="domain" description="HTH cro/C1-type" evidence="2">
    <location>
        <begin position="18"/>
        <end position="72"/>
    </location>
</feature>
<dbReference type="InterPro" id="IPR001387">
    <property type="entry name" value="Cro/C1-type_HTH"/>
</dbReference>
<dbReference type="Gene3D" id="1.10.260.40">
    <property type="entry name" value="lambda repressor-like DNA-binding domains"/>
    <property type="match status" value="1"/>
</dbReference>
<dbReference type="Proteomes" id="UP000216001">
    <property type="component" value="Unassembled WGS sequence"/>
</dbReference>
<sequence length="81" mass="9216">MLMNKYPPVIHFFIGNKIKQLRKEKGLTGEDLARCIGVSQQQVSRYEQGINCVNVDLLAKLSELFQVPVKIFIPSDNVILK</sequence>
<reference evidence="3 4" key="1">
    <citation type="submission" date="2017-07" db="EMBL/GenBank/DDBJ databases">
        <title>blaIMP-27 on transferable plasmids in Proteus mirabilis and Providencia rettgeri.</title>
        <authorList>
            <person name="Potter R."/>
        </authorList>
    </citation>
    <scope>NUCLEOTIDE SEQUENCE [LARGE SCALE GENOMIC DNA]</scope>
    <source>
        <strain evidence="3 4">PR1</strain>
    </source>
</reference>
<dbReference type="SMART" id="SM00530">
    <property type="entry name" value="HTH_XRE"/>
    <property type="match status" value="1"/>
</dbReference>
<evidence type="ECO:0000256" key="1">
    <source>
        <dbReference type="ARBA" id="ARBA00023125"/>
    </source>
</evidence>
<gene>
    <name evidence="3" type="ORF">CHI95_17290</name>
</gene>
<evidence type="ECO:0000259" key="2">
    <source>
        <dbReference type="PROSITE" id="PS50943"/>
    </source>
</evidence>
<keyword evidence="1" id="KW-0238">DNA-binding</keyword>
<dbReference type="PROSITE" id="PS50943">
    <property type="entry name" value="HTH_CROC1"/>
    <property type="match status" value="1"/>
</dbReference>
<dbReference type="PANTHER" id="PTHR46558:SF11">
    <property type="entry name" value="HTH-TYPE TRANSCRIPTIONAL REGULATOR XRE"/>
    <property type="match status" value="1"/>
</dbReference>
<dbReference type="AlphaFoldDB" id="A0A264VPV4"/>
<dbReference type="Pfam" id="PF01381">
    <property type="entry name" value="HTH_3"/>
    <property type="match status" value="1"/>
</dbReference>
<protein>
    <submittedName>
        <fullName evidence="3">XRE family transcriptional regulator</fullName>
    </submittedName>
</protein>
<proteinExistence type="predicted"/>
<organism evidence="3 4">
    <name type="scientific">Providencia rettgeri</name>
    <dbReference type="NCBI Taxonomy" id="587"/>
    <lineage>
        <taxon>Bacteria</taxon>
        <taxon>Pseudomonadati</taxon>
        <taxon>Pseudomonadota</taxon>
        <taxon>Gammaproteobacteria</taxon>
        <taxon>Enterobacterales</taxon>
        <taxon>Morganellaceae</taxon>
        <taxon>Providencia</taxon>
    </lineage>
</organism>
<evidence type="ECO:0000313" key="4">
    <source>
        <dbReference type="Proteomes" id="UP000216001"/>
    </source>
</evidence>
<dbReference type="RefSeq" id="WP_094962359.1">
    <property type="nucleotide sequence ID" value="NZ_NOWC01000023.1"/>
</dbReference>
<dbReference type="EMBL" id="NOWC01000023">
    <property type="protein sequence ID" value="OZS73295.1"/>
    <property type="molecule type" value="Genomic_DNA"/>
</dbReference>
<evidence type="ECO:0000313" key="3">
    <source>
        <dbReference type="EMBL" id="OZS73295.1"/>
    </source>
</evidence>
<dbReference type="InterPro" id="IPR010982">
    <property type="entry name" value="Lambda_DNA-bd_dom_sf"/>
</dbReference>
<accession>A0A264VPV4</accession>
<comment type="caution">
    <text evidence="3">The sequence shown here is derived from an EMBL/GenBank/DDBJ whole genome shotgun (WGS) entry which is preliminary data.</text>
</comment>
<dbReference type="PANTHER" id="PTHR46558">
    <property type="entry name" value="TRACRIPTIONAL REGULATORY PROTEIN-RELATED-RELATED"/>
    <property type="match status" value="1"/>
</dbReference>
<name>A0A264VPV4_PRORE</name>
<dbReference type="SUPFAM" id="SSF47413">
    <property type="entry name" value="lambda repressor-like DNA-binding domains"/>
    <property type="match status" value="1"/>
</dbReference>